<keyword evidence="1" id="KW-0732">Signal</keyword>
<dbReference type="AlphaFoldDB" id="A0A286G2E4"/>
<dbReference type="Proteomes" id="UP000219452">
    <property type="component" value="Unassembled WGS sequence"/>
</dbReference>
<dbReference type="InterPro" id="IPR008160">
    <property type="entry name" value="Collagen"/>
</dbReference>
<protein>
    <submittedName>
        <fullName evidence="2">Collagen triple helix repeat-containing protein</fullName>
    </submittedName>
</protein>
<sequence length="219" mass="22718">MKFTATFTNFFAPLLMGLTIIAFLASCKGEVGPKGDPGAPGVGTAGPAGATGATGATGPAGASGVAGATGATGPTGAQGVAGVSGTSSVTQVTYATSFTLANDIYKTYYFDLPSYISKAVVDKSIVLVYMQFSENPDYVYQISGPTFYGDEFIYLTFSSNNSSGIVQSIAIKRSKGTFFKAVTKVRVLIIPAANLVNGRKAAVDHSNYEAVKEYYDLKE</sequence>
<dbReference type="PANTHER" id="PTHR24637:SF421">
    <property type="entry name" value="CUTICLE COLLAGEN DPY-2"/>
    <property type="match status" value="1"/>
</dbReference>
<dbReference type="RefSeq" id="WP_179830198.1">
    <property type="nucleotide sequence ID" value="NZ_OCNH01000002.1"/>
</dbReference>
<keyword evidence="3" id="KW-1185">Reference proteome</keyword>
<name>A0A286G2E4_9BACT</name>
<dbReference type="PROSITE" id="PS51257">
    <property type="entry name" value="PROKAR_LIPOPROTEIN"/>
    <property type="match status" value="1"/>
</dbReference>
<keyword evidence="2" id="KW-0176">Collagen</keyword>
<evidence type="ECO:0000313" key="2">
    <source>
        <dbReference type="EMBL" id="SOD89691.1"/>
    </source>
</evidence>
<dbReference type="Pfam" id="PF01391">
    <property type="entry name" value="Collagen"/>
    <property type="match status" value="1"/>
</dbReference>
<accession>A0A286G2E4</accession>
<evidence type="ECO:0000313" key="3">
    <source>
        <dbReference type="Proteomes" id="UP000219452"/>
    </source>
</evidence>
<dbReference type="PANTHER" id="PTHR24637">
    <property type="entry name" value="COLLAGEN"/>
    <property type="match status" value="1"/>
</dbReference>
<dbReference type="EMBL" id="OCNH01000002">
    <property type="protein sequence ID" value="SOD89691.1"/>
    <property type="molecule type" value="Genomic_DNA"/>
</dbReference>
<reference evidence="3" key="1">
    <citation type="submission" date="2017-09" db="EMBL/GenBank/DDBJ databases">
        <authorList>
            <person name="Varghese N."/>
            <person name="Submissions S."/>
        </authorList>
    </citation>
    <scope>NUCLEOTIDE SEQUENCE [LARGE SCALE GENOMIC DNA]</scope>
    <source>
        <strain evidence="3">DSM 29961</strain>
    </source>
</reference>
<feature type="signal peptide" evidence="1">
    <location>
        <begin position="1"/>
        <end position="24"/>
    </location>
</feature>
<evidence type="ECO:0000256" key="1">
    <source>
        <dbReference type="SAM" id="SignalP"/>
    </source>
</evidence>
<gene>
    <name evidence="2" type="ORF">SAMN06269250_3158</name>
</gene>
<organism evidence="2 3">
    <name type="scientific">Spirosoma fluviale</name>
    <dbReference type="NCBI Taxonomy" id="1597977"/>
    <lineage>
        <taxon>Bacteria</taxon>
        <taxon>Pseudomonadati</taxon>
        <taxon>Bacteroidota</taxon>
        <taxon>Cytophagia</taxon>
        <taxon>Cytophagales</taxon>
        <taxon>Cytophagaceae</taxon>
        <taxon>Spirosoma</taxon>
    </lineage>
</organism>
<proteinExistence type="predicted"/>
<feature type="chain" id="PRO_5013103627" evidence="1">
    <location>
        <begin position="25"/>
        <end position="219"/>
    </location>
</feature>